<evidence type="ECO:0000313" key="2">
    <source>
        <dbReference type="Proteomes" id="UP000472269"/>
    </source>
</evidence>
<dbReference type="AlphaFoldDB" id="A0A663NDW8"/>
<reference evidence="1" key="1">
    <citation type="submission" date="2025-08" db="UniProtKB">
        <authorList>
            <consortium name="Ensembl"/>
        </authorList>
    </citation>
    <scope>IDENTIFICATION</scope>
</reference>
<dbReference type="PANTHER" id="PTHR12563">
    <property type="entry name" value="GLYCEROL-3-PHOSPHATE ACYLTRANSFERASE"/>
    <property type="match status" value="1"/>
</dbReference>
<dbReference type="InterPro" id="IPR022284">
    <property type="entry name" value="GPAT/DHAPAT"/>
</dbReference>
<dbReference type="GO" id="GO:0008654">
    <property type="term" value="P:phospholipid biosynthetic process"/>
    <property type="evidence" value="ECO:0007669"/>
    <property type="project" value="TreeGrafter"/>
</dbReference>
<accession>A0A663NDW8</accession>
<name>A0A663NDW8_ATHCN</name>
<dbReference type="GO" id="GO:0031966">
    <property type="term" value="C:mitochondrial membrane"/>
    <property type="evidence" value="ECO:0007669"/>
    <property type="project" value="TreeGrafter"/>
</dbReference>
<dbReference type="PANTHER" id="PTHR12563:SF15">
    <property type="entry name" value="GLYCEROL-3-PHOSPHATE ACYLTRANSFERASE 2, MITOCHONDRIAL"/>
    <property type="match status" value="1"/>
</dbReference>
<evidence type="ECO:0000313" key="1">
    <source>
        <dbReference type="Ensembl" id="ENSACUP00000022136.1"/>
    </source>
</evidence>
<dbReference type="Proteomes" id="UP000472269">
    <property type="component" value="Unplaced"/>
</dbReference>
<proteinExistence type="predicted"/>
<dbReference type="GO" id="GO:0034587">
    <property type="term" value="P:piRNA processing"/>
    <property type="evidence" value="ECO:0007669"/>
    <property type="project" value="TreeGrafter"/>
</dbReference>
<dbReference type="GO" id="GO:0006631">
    <property type="term" value="P:fatty acid metabolic process"/>
    <property type="evidence" value="ECO:0007669"/>
    <property type="project" value="TreeGrafter"/>
</dbReference>
<organism evidence="1 2">
    <name type="scientific">Athene cunicularia</name>
    <name type="common">Burrowing owl</name>
    <name type="synonym">Speotyto cunicularia</name>
    <dbReference type="NCBI Taxonomy" id="194338"/>
    <lineage>
        <taxon>Eukaryota</taxon>
        <taxon>Metazoa</taxon>
        <taxon>Chordata</taxon>
        <taxon>Craniata</taxon>
        <taxon>Vertebrata</taxon>
        <taxon>Euteleostomi</taxon>
        <taxon>Archelosauria</taxon>
        <taxon>Archosauria</taxon>
        <taxon>Dinosauria</taxon>
        <taxon>Saurischia</taxon>
        <taxon>Theropoda</taxon>
        <taxon>Coelurosauria</taxon>
        <taxon>Aves</taxon>
        <taxon>Neognathae</taxon>
        <taxon>Neoaves</taxon>
        <taxon>Telluraves</taxon>
        <taxon>Strigiformes</taxon>
        <taxon>Strigidae</taxon>
        <taxon>Athene</taxon>
    </lineage>
</organism>
<dbReference type="Ensembl" id="ENSACUT00000023596.1">
    <property type="protein sequence ID" value="ENSACUP00000022136.1"/>
    <property type="gene ID" value="ENSACUG00000014776.1"/>
</dbReference>
<reference evidence="1" key="2">
    <citation type="submission" date="2025-09" db="UniProtKB">
        <authorList>
            <consortium name="Ensembl"/>
        </authorList>
    </citation>
    <scope>IDENTIFICATION</scope>
</reference>
<protein>
    <submittedName>
        <fullName evidence="1">Uncharacterized protein</fullName>
    </submittedName>
</protein>
<sequence>RFYHQQLSSLGFRDVIRVTEEDTRYRGWLVRRVCGFLAVWDWKVPADTPRDLPSRICCSKRVRDVTTGWSRGSSGDSESHWPWKEEILKILAEIQAPLSLLMLRLCNWALLKLLNCLFLNVQLHRGQLEMVLRARKTVGISESRSRPCVSLPACWMLSLGFSCSPTCRWFFSPHTNPRWMGCSCPSSSSPRGWGCPG</sequence>
<keyword evidence="2" id="KW-1185">Reference proteome</keyword>
<dbReference type="GO" id="GO:0004366">
    <property type="term" value="F:glycerol-3-phosphate O-acyltransferase activity"/>
    <property type="evidence" value="ECO:0007669"/>
    <property type="project" value="TreeGrafter"/>
</dbReference>
<dbReference type="GO" id="GO:0019432">
    <property type="term" value="P:triglyceride biosynthetic process"/>
    <property type="evidence" value="ECO:0007669"/>
    <property type="project" value="TreeGrafter"/>
</dbReference>
<dbReference type="GO" id="GO:0006072">
    <property type="term" value="P:glycerol-3-phosphate metabolic process"/>
    <property type="evidence" value="ECO:0007669"/>
    <property type="project" value="TreeGrafter"/>
</dbReference>